<dbReference type="Proteomes" id="UP000034601">
    <property type="component" value="Unassembled WGS sequence"/>
</dbReference>
<feature type="domain" description="Radical SAM core" evidence="5">
    <location>
        <begin position="9"/>
        <end position="219"/>
    </location>
</feature>
<dbReference type="Pfam" id="PF04055">
    <property type="entry name" value="Radical_SAM"/>
    <property type="match status" value="1"/>
</dbReference>
<evidence type="ECO:0000313" key="6">
    <source>
        <dbReference type="EMBL" id="KKR83534.1"/>
    </source>
</evidence>
<dbReference type="SFLD" id="SFLDG01386">
    <property type="entry name" value="main_SPASM_domain-containing"/>
    <property type="match status" value="1"/>
</dbReference>
<dbReference type="GO" id="GO:0046872">
    <property type="term" value="F:metal ion binding"/>
    <property type="evidence" value="ECO:0007669"/>
    <property type="project" value="UniProtKB-KW"/>
</dbReference>
<proteinExistence type="predicted"/>
<dbReference type="InterPro" id="IPR007197">
    <property type="entry name" value="rSAM"/>
</dbReference>
<dbReference type="GO" id="GO:0051536">
    <property type="term" value="F:iron-sulfur cluster binding"/>
    <property type="evidence" value="ECO:0007669"/>
    <property type="project" value="UniProtKB-KW"/>
</dbReference>
<dbReference type="EMBL" id="LCAB01000004">
    <property type="protein sequence ID" value="KKR83534.1"/>
    <property type="molecule type" value="Genomic_DNA"/>
</dbReference>
<dbReference type="InterPro" id="IPR013785">
    <property type="entry name" value="Aldolase_TIM"/>
</dbReference>
<gene>
    <name evidence="6" type="ORF">UU29_C0004G0035</name>
</gene>
<dbReference type="SFLD" id="SFLDS00029">
    <property type="entry name" value="Radical_SAM"/>
    <property type="match status" value="1"/>
</dbReference>
<evidence type="ECO:0000256" key="4">
    <source>
        <dbReference type="ARBA" id="ARBA00023014"/>
    </source>
</evidence>
<keyword evidence="2" id="KW-0479">Metal-binding</keyword>
<dbReference type="SUPFAM" id="SSF102114">
    <property type="entry name" value="Radical SAM enzymes"/>
    <property type="match status" value="1"/>
</dbReference>
<keyword evidence="4" id="KW-0411">Iron-sulfur</keyword>
<keyword evidence="3" id="KW-0408">Iron</keyword>
<evidence type="ECO:0000256" key="2">
    <source>
        <dbReference type="ARBA" id="ARBA00022723"/>
    </source>
</evidence>
<dbReference type="Gene3D" id="3.20.20.70">
    <property type="entry name" value="Aldolase class I"/>
    <property type="match status" value="1"/>
</dbReference>
<keyword evidence="1" id="KW-0949">S-adenosyl-L-methionine</keyword>
<dbReference type="CDD" id="cd01335">
    <property type="entry name" value="Radical_SAM"/>
    <property type="match status" value="1"/>
</dbReference>
<protein>
    <submittedName>
        <fullName evidence="6">Radical SAM domain-containing protein</fullName>
    </submittedName>
</protein>
<accession>A0A0G0U356</accession>
<name>A0A0G0U356_9BACT</name>
<evidence type="ECO:0000313" key="7">
    <source>
        <dbReference type="Proteomes" id="UP000034601"/>
    </source>
</evidence>
<dbReference type="GO" id="GO:0003824">
    <property type="term" value="F:catalytic activity"/>
    <property type="evidence" value="ECO:0007669"/>
    <property type="project" value="InterPro"/>
</dbReference>
<evidence type="ECO:0000259" key="5">
    <source>
        <dbReference type="PROSITE" id="PS51918"/>
    </source>
</evidence>
<organism evidence="6 7">
    <name type="scientific">Candidatus Daviesbacteria bacterium GW2011_GWA2_40_9</name>
    <dbReference type="NCBI Taxonomy" id="1618424"/>
    <lineage>
        <taxon>Bacteria</taxon>
        <taxon>Candidatus Daviesiibacteriota</taxon>
    </lineage>
</organism>
<evidence type="ECO:0000256" key="1">
    <source>
        <dbReference type="ARBA" id="ARBA00022691"/>
    </source>
</evidence>
<dbReference type="InterPro" id="IPR058240">
    <property type="entry name" value="rSAM_sf"/>
</dbReference>
<dbReference type="AlphaFoldDB" id="A0A0G0U356"/>
<dbReference type="PANTHER" id="PTHR11228:SF7">
    <property type="entry name" value="PQQA PEPTIDE CYCLASE"/>
    <property type="match status" value="1"/>
</dbReference>
<dbReference type="PANTHER" id="PTHR11228">
    <property type="entry name" value="RADICAL SAM DOMAIN PROTEIN"/>
    <property type="match status" value="1"/>
</dbReference>
<sequence length="322" mass="37168">MNNILVKNYNFHRHVLLEITKQCNLQCLHCFTEAGHSLAEELELDDWKLVLKDLIDNGFNAFTISGGEPLLVLKKIVPLVKYIKQLNSQIKVYIFTNGILLNRTNLHRFKKYVDGVGISIDGCKRTHDWLRRQDSSYVAAIDALSLLQVEKIPVFVQSMVTPQTLPYMEDVVNICIDKGVRAIRFSHVDFYGRAIKHKQTIGCDEKHLISLNSTLKRLKEKYNIYLTSNLVKKTELQKNKVLFTIPSLHILPNGYVLPWYGFPLKLALCKYPTETFSNLKKQVLDAKISAFKEIMENSQAYVSRSNMRNIIDYDNIVAHFFD</sequence>
<dbReference type="PROSITE" id="PS51918">
    <property type="entry name" value="RADICAL_SAM"/>
    <property type="match status" value="1"/>
</dbReference>
<dbReference type="SFLD" id="SFLDG01067">
    <property type="entry name" value="SPASM/twitch_domain_containing"/>
    <property type="match status" value="1"/>
</dbReference>
<evidence type="ECO:0000256" key="3">
    <source>
        <dbReference type="ARBA" id="ARBA00023004"/>
    </source>
</evidence>
<reference evidence="6 7" key="1">
    <citation type="journal article" date="2015" name="Nature">
        <title>rRNA introns, odd ribosomes, and small enigmatic genomes across a large radiation of phyla.</title>
        <authorList>
            <person name="Brown C.T."/>
            <person name="Hug L.A."/>
            <person name="Thomas B.C."/>
            <person name="Sharon I."/>
            <person name="Castelle C.J."/>
            <person name="Singh A."/>
            <person name="Wilkins M.J."/>
            <person name="Williams K.H."/>
            <person name="Banfield J.F."/>
        </authorList>
    </citation>
    <scope>NUCLEOTIDE SEQUENCE [LARGE SCALE GENOMIC DNA]</scope>
</reference>
<comment type="caution">
    <text evidence="6">The sequence shown here is derived from an EMBL/GenBank/DDBJ whole genome shotgun (WGS) entry which is preliminary data.</text>
</comment>
<dbReference type="InterPro" id="IPR050377">
    <property type="entry name" value="Radical_SAM_PqqE_MftC-like"/>
</dbReference>